<sequence>MRSWKNKIAAVILLVAVSGGVTYYASFLSYKNTVDNIEITDMTAEGVSDGTYEGESDAGFVRARVKVTVKEEKIVDIVLVEHKNGRGKRAEKVVDEVLTEQTTDVETVSGATNSSLVILQAIERALEKGADSGTEA</sequence>
<gene>
    <name evidence="2" type="ORF">H8Z76_10630</name>
</gene>
<reference evidence="2 3" key="1">
    <citation type="submission" date="2020-08" db="EMBL/GenBank/DDBJ databases">
        <title>Genome public.</title>
        <authorList>
            <person name="Liu C."/>
            <person name="Sun Q."/>
        </authorList>
    </citation>
    <scope>NUCLEOTIDE SEQUENCE [LARGE SCALE GENOMIC DNA]</scope>
    <source>
        <strain evidence="2 3">BX0805</strain>
    </source>
</reference>
<dbReference type="SMART" id="SM00900">
    <property type="entry name" value="FMN_bind"/>
    <property type="match status" value="1"/>
</dbReference>
<proteinExistence type="predicted"/>
<dbReference type="Proteomes" id="UP000621540">
    <property type="component" value="Unassembled WGS sequence"/>
</dbReference>
<evidence type="ECO:0000259" key="1">
    <source>
        <dbReference type="SMART" id="SM00900"/>
    </source>
</evidence>
<comment type="caution">
    <text evidence="2">The sequence shown here is derived from an EMBL/GenBank/DDBJ whole genome shotgun (WGS) entry which is preliminary data.</text>
</comment>
<feature type="domain" description="FMN-binding" evidence="1">
    <location>
        <begin position="59"/>
        <end position="129"/>
    </location>
</feature>
<dbReference type="Gene3D" id="3.90.1010.20">
    <property type="match status" value="1"/>
</dbReference>
<evidence type="ECO:0000313" key="3">
    <source>
        <dbReference type="Proteomes" id="UP000621540"/>
    </source>
</evidence>
<organism evidence="2 3">
    <name type="scientific">Roseburia yibonii</name>
    <dbReference type="NCBI Taxonomy" id="2763063"/>
    <lineage>
        <taxon>Bacteria</taxon>
        <taxon>Bacillati</taxon>
        <taxon>Bacillota</taxon>
        <taxon>Clostridia</taxon>
        <taxon>Lachnospirales</taxon>
        <taxon>Lachnospiraceae</taxon>
        <taxon>Roseburia</taxon>
    </lineage>
</organism>
<accession>A0ABR7IC08</accession>
<dbReference type="Pfam" id="PF04205">
    <property type="entry name" value="FMN_bind"/>
    <property type="match status" value="1"/>
</dbReference>
<protein>
    <submittedName>
        <fullName evidence="2">FMN-binding protein</fullName>
    </submittedName>
</protein>
<name>A0ABR7IC08_9FIRM</name>
<evidence type="ECO:0000313" key="2">
    <source>
        <dbReference type="EMBL" id="MBC5754460.1"/>
    </source>
</evidence>
<dbReference type="RefSeq" id="WP_022516095.1">
    <property type="nucleotide sequence ID" value="NZ_JACOQH010000008.1"/>
</dbReference>
<dbReference type="EMBL" id="JACOQH010000008">
    <property type="protein sequence ID" value="MBC5754460.1"/>
    <property type="molecule type" value="Genomic_DNA"/>
</dbReference>
<keyword evidence="3" id="KW-1185">Reference proteome</keyword>
<dbReference type="InterPro" id="IPR007329">
    <property type="entry name" value="FMN-bd"/>
</dbReference>